<evidence type="ECO:0000256" key="4">
    <source>
        <dbReference type="ARBA" id="ARBA00022729"/>
    </source>
</evidence>
<keyword evidence="8" id="KW-1133">Transmembrane helix</keyword>
<feature type="domain" description="Cadherin" evidence="13">
    <location>
        <begin position="871"/>
        <end position="977"/>
    </location>
</feature>
<feature type="non-terminal residue" evidence="14">
    <location>
        <position position="1794"/>
    </location>
</feature>
<accession>A0A4U1FIT1</accession>
<evidence type="ECO:0000259" key="13">
    <source>
        <dbReference type="PROSITE" id="PS50268"/>
    </source>
</evidence>
<keyword evidence="6 12" id="KW-0106">Calcium</keyword>
<feature type="non-terminal residue" evidence="14">
    <location>
        <position position="1"/>
    </location>
</feature>
<dbReference type="InterPro" id="IPR020894">
    <property type="entry name" value="Cadherin_CS"/>
</dbReference>
<evidence type="ECO:0000256" key="12">
    <source>
        <dbReference type="PROSITE-ProRule" id="PRU00043"/>
    </source>
</evidence>
<keyword evidence="9" id="KW-0472">Membrane</keyword>
<dbReference type="Pfam" id="PF23592">
    <property type="entry name" value="Cadherin_CELSR2_9th"/>
    <property type="match status" value="1"/>
</dbReference>
<evidence type="ECO:0000256" key="5">
    <source>
        <dbReference type="ARBA" id="ARBA00022737"/>
    </source>
</evidence>
<reference evidence="15" key="1">
    <citation type="journal article" date="2019" name="IScience">
        <title>Narwhal Genome Reveals Long-Term Low Genetic Diversity despite Current Large Abundance Size.</title>
        <authorList>
            <person name="Westbury M.V."/>
            <person name="Petersen B."/>
            <person name="Garde E."/>
            <person name="Heide-Jorgensen M.P."/>
            <person name="Lorenzen E.D."/>
        </authorList>
    </citation>
    <scope>NUCLEOTIDE SEQUENCE [LARGE SCALE GENOMIC DNA]</scope>
</reference>
<organism evidence="14 15">
    <name type="scientific">Monodon monoceros</name>
    <name type="common">Narwhal</name>
    <name type="synonym">Ceratodon monodon</name>
    <dbReference type="NCBI Taxonomy" id="40151"/>
    <lineage>
        <taxon>Eukaryota</taxon>
        <taxon>Metazoa</taxon>
        <taxon>Chordata</taxon>
        <taxon>Craniata</taxon>
        <taxon>Vertebrata</taxon>
        <taxon>Euteleostomi</taxon>
        <taxon>Mammalia</taxon>
        <taxon>Eutheria</taxon>
        <taxon>Laurasiatheria</taxon>
        <taxon>Artiodactyla</taxon>
        <taxon>Whippomorpha</taxon>
        <taxon>Cetacea</taxon>
        <taxon>Odontoceti</taxon>
        <taxon>Monodontidae</taxon>
        <taxon>Monodon</taxon>
    </lineage>
</organism>
<evidence type="ECO:0000256" key="10">
    <source>
        <dbReference type="ARBA" id="ARBA00023157"/>
    </source>
</evidence>
<comment type="subcellular location">
    <subcellularLocation>
        <location evidence="1">Membrane</location>
        <topology evidence="1">Single-pass membrane protein</topology>
    </subcellularLocation>
</comment>
<dbReference type="InterPro" id="IPR002126">
    <property type="entry name" value="Cadherin-like_dom"/>
</dbReference>
<feature type="domain" description="Cadherin" evidence="13">
    <location>
        <begin position="668"/>
        <end position="769"/>
    </location>
</feature>
<keyword evidence="2" id="KW-0245">EGF-like domain</keyword>
<feature type="domain" description="Cadherin" evidence="13">
    <location>
        <begin position="978"/>
        <end position="1079"/>
    </location>
</feature>
<dbReference type="GO" id="GO:0007156">
    <property type="term" value="P:homophilic cell adhesion via plasma membrane adhesion molecules"/>
    <property type="evidence" value="ECO:0007669"/>
    <property type="project" value="InterPro"/>
</dbReference>
<dbReference type="GO" id="GO:0005886">
    <property type="term" value="C:plasma membrane"/>
    <property type="evidence" value="ECO:0007669"/>
    <property type="project" value="UniProtKB-SubCell"/>
</dbReference>
<dbReference type="FunFam" id="2.60.40.60:FF:000026">
    <property type="entry name" value="FAT atypical cadherin 1"/>
    <property type="match status" value="2"/>
</dbReference>
<gene>
    <name evidence="14" type="ORF">EI555_004776</name>
</gene>
<evidence type="ECO:0000256" key="2">
    <source>
        <dbReference type="ARBA" id="ARBA00022536"/>
    </source>
</evidence>
<dbReference type="CDD" id="cd11304">
    <property type="entry name" value="Cadherin_repeat"/>
    <property type="match status" value="16"/>
</dbReference>
<dbReference type="EMBL" id="RWIC01000141">
    <property type="protein sequence ID" value="TKC48866.1"/>
    <property type="molecule type" value="Genomic_DNA"/>
</dbReference>
<evidence type="ECO:0000256" key="6">
    <source>
        <dbReference type="ARBA" id="ARBA00022837"/>
    </source>
</evidence>
<dbReference type="SMART" id="SM00112">
    <property type="entry name" value="CA"/>
    <property type="match status" value="16"/>
</dbReference>
<feature type="domain" description="Cadherin" evidence="13">
    <location>
        <begin position="1398"/>
        <end position="1507"/>
    </location>
</feature>
<dbReference type="FunFam" id="2.60.40.60:FF:000061">
    <property type="entry name" value="FAT atypical cadherin 3"/>
    <property type="match status" value="2"/>
</dbReference>
<feature type="domain" description="Cadherin" evidence="13">
    <location>
        <begin position="770"/>
        <end position="870"/>
    </location>
</feature>
<feature type="domain" description="Cadherin" evidence="13">
    <location>
        <begin position="1508"/>
        <end position="1635"/>
    </location>
</feature>
<keyword evidence="11" id="KW-0325">Glycoprotein</keyword>
<sequence>VFIKVLDNNDNGPEFSQPNYDVTISEDVLPDTEILQIEATDRDEKHKLSYTVHSSIDSVSMRKFRIDPSTGVLYTAERLDHEAQDKHILNIMSLGKKKLEFHAFGYGFQMRLQGTEEGLRVRDQEFPYRRNLARVIVNVEDANDHSPYFTNPLYEASVFESAALGSAVLQVTALDKDKGENAELIYTIEAGNTGNTFKIEPVLGIITVSKEPDMTTMGQFVLSVKVTDQGSPPMSATAIVRISVTMSDNSHPKFTHKDYQAEVNENVDIGTSVILISAISQSTLIYEVKDGNVDGVFTINPYSGVITTRKALDYEHTSSYQLIVQATNMAGMASNITVNIQVVDENDNAPVFLFSQYSGSLSEAAPINSIVRSLHNSPLVIRATDADSNRNALLAYQIVESTAKRFFTVDSSTGAIRTIANLDHETIAHFHFHVHVRDSGSPQLTAESPVEVNIEVTDVNDNPPVFTQAVFETVLLLPTYVGVEVLKVSATDPDSEVPPELTYSLMEGSFDHFLIDSKSGVLTITNSSLSKDHYKLIVKVSDGKFCSTSMVTILVKEAMDSGLHFTQSFYATSISENNTNVTKVAIVNAVGNRLNEPLKYSILNPGNKFKIKSTSGVIQTTGVPFDREEQELYELVVEASRELDHLRVARVVVRVNIEDINDNSPVFVGLPYYAAVQVDAEPGTLIYRVTAIDKDKGANGEVTYLLQDDYGHFEINPNSGKVVLKEAFNSDLSNIEYGVTILAKDGGKPSLSTSVELPITIVNKAMPVFDKPFYTASINEDISVNTPILSINATSPEGQGIIYIIIDGDLYKQFNIDFDTGVLKVVSPLDYEITSVYKLTVRASDALTGARAEVTVDLLLNDVNDNPPIFDQPTYNTTLSEASLIGTPVLQVVSTDADSENNKMVHYQIVQDTYNSTDYFHIDSASGLILTARMLDHELVQHCTLKVRATDNGFPSLSSEVLVHIYISDVNDNPPVFNQLIYESYVSELAPRGHFVTCVQASDADSSDFHRLEYSILSGNDRTSFLMDSKSGVITLSNHRKQRMEPLYSLNVSVSDGLFTSTAQVHIRVLGANLYSPAFSQSTYVAEVRENTAAGTKVIHVRATDGDPGTYGQVSYAIINDFAKDRFLIDGNGQVITTERLDRENPLEGDISIFLRALDGGGRTTFCTVRVIVVDENDNAPQFTTVEYRASVRADVGRGHLVTQVQAMDPDDGANARITYSLYSEASVSVADLLEIDPDNGWMVTKGHFNQLKNTVLSFFVKAVDGGIPVKHSLIPVYIHVLPPETFLPSFTQSQYSFTISEDTAIGSTVDTLRILPTQKVKFSTVNGERLENNKGAVFIIEQETGTIKLDKRLDHEISPAFHFKVAATIPLDKVDLVFTVDVDIKVLDMNDNKPIFETSSYETIIMEGMPVGTKLTQVRAIDMDWGANGQVTYSLHSDSQPEKVMQAFNIDSNTGWISTLRDLDHETDPTFTFSVVASDLGEAFSLSSTALVSVRVTDINDNAPVFAHEVYRGNVKESDPPGEVVAVLSTWDRDSSDINRQVSYHITGKSVTLGFHYVLCFLKKDGRWQRGGNPRGRFALGLVQSEWKVYVKRPLDREEQDVYFLNITATDGLFVTQAMVEVTVSDVNDNSPVCDQVAYTALFPEDIPSNKIILKVSAKDADTGSNGDIRYSLYGSGNNEFFLDPQSGKAKFILWVNAIVNSREKLNSHMVLSLGGELKTLALLDRERVPAYSLIARATDGGGRFCQSDVRLILEDVNDNPPVFSSDHYNACVYENTATKALLTRVQAVDPDV</sequence>
<evidence type="ECO:0000256" key="7">
    <source>
        <dbReference type="ARBA" id="ARBA00022889"/>
    </source>
</evidence>
<dbReference type="FunFam" id="2.60.40.60:FF:000053">
    <property type="entry name" value="FAT atypical cadherin 3"/>
    <property type="match status" value="1"/>
</dbReference>
<dbReference type="FunFam" id="2.60.40.60:FF:000051">
    <property type="entry name" value="FAT atypical cadherin 1"/>
    <property type="match status" value="1"/>
</dbReference>
<evidence type="ECO:0000256" key="8">
    <source>
        <dbReference type="ARBA" id="ARBA00022989"/>
    </source>
</evidence>
<keyword evidence="7" id="KW-0130">Cell adhesion</keyword>
<dbReference type="FunFam" id="2.60.40.60:FF:000059">
    <property type="entry name" value="FAT atypical cadherin 3"/>
    <property type="match status" value="1"/>
</dbReference>
<evidence type="ECO:0000256" key="11">
    <source>
        <dbReference type="ARBA" id="ARBA00023180"/>
    </source>
</evidence>
<keyword evidence="4" id="KW-0732">Signal</keyword>
<comment type="caution">
    <text evidence="14">The sequence shown here is derived from an EMBL/GenBank/DDBJ whole genome shotgun (WGS) entry which is preliminary data.</text>
</comment>
<evidence type="ECO:0000313" key="15">
    <source>
        <dbReference type="Proteomes" id="UP000308365"/>
    </source>
</evidence>
<dbReference type="FunFam" id="2.60.40.60:FF:000032">
    <property type="entry name" value="FAT atypical cadherin 1"/>
    <property type="match status" value="1"/>
</dbReference>
<dbReference type="PROSITE" id="PS00232">
    <property type="entry name" value="CADHERIN_1"/>
    <property type="match status" value="10"/>
</dbReference>
<proteinExistence type="predicted"/>
<evidence type="ECO:0000256" key="3">
    <source>
        <dbReference type="ARBA" id="ARBA00022692"/>
    </source>
</evidence>
<keyword evidence="3" id="KW-0812">Transmembrane</keyword>
<dbReference type="PANTHER" id="PTHR24026">
    <property type="entry name" value="FAT ATYPICAL CADHERIN-RELATED"/>
    <property type="match status" value="1"/>
</dbReference>
<name>A0A4U1FIT1_MONMO</name>
<dbReference type="Proteomes" id="UP000308365">
    <property type="component" value="Unassembled WGS sequence"/>
</dbReference>
<dbReference type="FunFam" id="2.60.40.60:FF:000058">
    <property type="entry name" value="FAT atypical cadherin 3"/>
    <property type="match status" value="1"/>
</dbReference>
<evidence type="ECO:0000313" key="14">
    <source>
        <dbReference type="EMBL" id="TKC48866.1"/>
    </source>
</evidence>
<dbReference type="InterPro" id="IPR056286">
    <property type="entry name" value="Cadherin_CELSR1-3_9th"/>
</dbReference>
<evidence type="ECO:0000256" key="1">
    <source>
        <dbReference type="ARBA" id="ARBA00004167"/>
    </source>
</evidence>
<dbReference type="Pfam" id="PF00028">
    <property type="entry name" value="Cadherin"/>
    <property type="match status" value="13"/>
</dbReference>
<dbReference type="Gene3D" id="2.60.40.60">
    <property type="entry name" value="Cadherins"/>
    <property type="match status" value="17"/>
</dbReference>
<dbReference type="FunFam" id="2.60.40.60:FF:000021">
    <property type="entry name" value="FAT atypical cadherin 1"/>
    <property type="match status" value="3"/>
</dbReference>
<evidence type="ECO:0000256" key="9">
    <source>
        <dbReference type="ARBA" id="ARBA00023136"/>
    </source>
</evidence>
<keyword evidence="5" id="KW-0677">Repeat</keyword>
<feature type="domain" description="Cadherin" evidence="13">
    <location>
        <begin position="566"/>
        <end position="667"/>
    </location>
</feature>
<feature type="domain" description="Cadherin" evidence="13">
    <location>
        <begin position="1636"/>
        <end position="1765"/>
    </location>
</feature>
<feature type="domain" description="Cadherin" evidence="13">
    <location>
        <begin position="16"/>
        <end position="149"/>
    </location>
</feature>
<dbReference type="SUPFAM" id="SSF49313">
    <property type="entry name" value="Cadherin-like"/>
    <property type="match status" value="17"/>
</dbReference>
<dbReference type="InterPro" id="IPR015919">
    <property type="entry name" value="Cadherin-like_sf"/>
</dbReference>
<dbReference type="GO" id="GO:0005509">
    <property type="term" value="F:calcium ion binding"/>
    <property type="evidence" value="ECO:0007669"/>
    <property type="project" value="UniProtKB-UniRule"/>
</dbReference>
<feature type="domain" description="Cadherin" evidence="13">
    <location>
        <begin position="1292"/>
        <end position="1397"/>
    </location>
</feature>
<feature type="domain" description="Cadherin" evidence="13">
    <location>
        <begin position="353"/>
        <end position="466"/>
    </location>
</feature>
<protein>
    <recommendedName>
        <fullName evidence="13">Cadherin domain-containing protein</fullName>
    </recommendedName>
</protein>
<keyword evidence="10" id="KW-1015">Disulfide bond</keyword>
<feature type="domain" description="Cadherin" evidence="13">
    <location>
        <begin position="255"/>
        <end position="352"/>
    </location>
</feature>
<feature type="domain" description="Cadherin" evidence="13">
    <location>
        <begin position="482"/>
        <end position="569"/>
    </location>
</feature>
<dbReference type="PROSITE" id="PS50268">
    <property type="entry name" value="CADHERIN_2"/>
    <property type="match status" value="16"/>
</dbReference>
<feature type="domain" description="Cadherin" evidence="13">
    <location>
        <begin position="1080"/>
        <end position="1183"/>
    </location>
</feature>
<dbReference type="FunFam" id="2.60.40.60:FF:000165">
    <property type="entry name" value="FAT atypical cadherin 3"/>
    <property type="match status" value="1"/>
</dbReference>
<feature type="domain" description="Cadherin" evidence="13">
    <location>
        <begin position="1184"/>
        <end position="1291"/>
    </location>
</feature>
<dbReference type="FunFam" id="2.60.40.60:FF:000041">
    <property type="entry name" value="FAT atypical cadherin 1"/>
    <property type="match status" value="1"/>
</dbReference>
<dbReference type="PANTHER" id="PTHR24026:SF126">
    <property type="entry name" value="PROTOCADHERIN FAT 4"/>
    <property type="match status" value="1"/>
</dbReference>
<dbReference type="PRINTS" id="PR00205">
    <property type="entry name" value="CADHERIN"/>
</dbReference>
<feature type="domain" description="Cadherin" evidence="13">
    <location>
        <begin position="150"/>
        <end position="254"/>
    </location>
</feature>
<dbReference type="FunFam" id="2.60.40.60:FF:000024">
    <property type="entry name" value="FAT atypical cadherin 3"/>
    <property type="match status" value="1"/>
</dbReference>